<dbReference type="EMBL" id="FZOW01000023">
    <property type="protein sequence ID" value="SNT46611.1"/>
    <property type="molecule type" value="Genomic_DNA"/>
</dbReference>
<gene>
    <name evidence="1" type="ORF">SAMN05421642_12338</name>
</gene>
<accession>A0A239MV53</accession>
<name>A0A239MV53_9NOCA</name>
<evidence type="ECO:0000313" key="1">
    <source>
        <dbReference type="EMBL" id="SNT46611.1"/>
    </source>
</evidence>
<proteinExistence type="predicted"/>
<keyword evidence="2" id="KW-1185">Reference proteome</keyword>
<sequence length="44" mass="4749">MADILEAHDEYKLKNKGAKKISGLAATLHQSSPPIALRASNRTC</sequence>
<evidence type="ECO:0000313" key="2">
    <source>
        <dbReference type="Proteomes" id="UP000198327"/>
    </source>
</evidence>
<dbReference type="Proteomes" id="UP000198327">
    <property type="component" value="Unassembled WGS sequence"/>
</dbReference>
<protein>
    <submittedName>
        <fullName evidence="1">Uncharacterized protein</fullName>
    </submittedName>
</protein>
<organism evidence="1 2">
    <name type="scientific">Rhodococcoides kyotonense</name>
    <dbReference type="NCBI Taxonomy" id="398843"/>
    <lineage>
        <taxon>Bacteria</taxon>
        <taxon>Bacillati</taxon>
        <taxon>Actinomycetota</taxon>
        <taxon>Actinomycetes</taxon>
        <taxon>Mycobacteriales</taxon>
        <taxon>Nocardiaceae</taxon>
        <taxon>Rhodococcoides</taxon>
    </lineage>
</organism>
<dbReference type="AlphaFoldDB" id="A0A239MV53"/>
<reference evidence="2" key="1">
    <citation type="submission" date="2017-06" db="EMBL/GenBank/DDBJ databases">
        <authorList>
            <person name="Varghese N."/>
            <person name="Submissions S."/>
        </authorList>
    </citation>
    <scope>NUCLEOTIDE SEQUENCE [LARGE SCALE GENOMIC DNA]</scope>
    <source>
        <strain evidence="2">JCM 23211</strain>
    </source>
</reference>